<dbReference type="PANTHER" id="PTHR11461">
    <property type="entry name" value="SERINE PROTEASE INHIBITOR, SERPIN"/>
    <property type="match status" value="1"/>
</dbReference>
<evidence type="ECO:0000313" key="11">
    <source>
        <dbReference type="Proteomes" id="UP000011518"/>
    </source>
</evidence>
<dbReference type="PROSITE" id="PS00284">
    <property type="entry name" value="SERPIN"/>
    <property type="match status" value="1"/>
</dbReference>
<dbReference type="InterPro" id="IPR000215">
    <property type="entry name" value="Serpin_fam"/>
</dbReference>
<feature type="domain" description="Serpin" evidence="9">
    <location>
        <begin position="13"/>
        <end position="291"/>
    </location>
</feature>
<keyword evidence="11" id="KW-1185">Reference proteome</keyword>
<comment type="subcellular location">
    <subcellularLocation>
        <location evidence="1">Cytoplasm</location>
    </subcellularLocation>
</comment>
<dbReference type="STRING" id="246437.L8YC52"/>
<dbReference type="Gene3D" id="3.30.497.10">
    <property type="entry name" value="Antithrombin, subunit I, domain 2"/>
    <property type="match status" value="2"/>
</dbReference>
<keyword evidence="6" id="KW-0007">Acetylation</keyword>
<evidence type="ECO:0000256" key="2">
    <source>
        <dbReference type="ARBA" id="ARBA00006426"/>
    </source>
</evidence>
<dbReference type="AlphaFoldDB" id="L8YC52"/>
<dbReference type="InterPro" id="IPR023795">
    <property type="entry name" value="Serpin_CS"/>
</dbReference>
<sequence>MDSLSKANGTFAVNLLKVLCEDNSRNVFFSPVSLSSCLAMVLMGAQGNTAAQMTKALSFNESDNGGVDIHQGFQQLLSALNKPDAQYLLRTANRLFGEKSYEFLSDVVKPVQMMYMKSTFKMTHVGEISTTILVLPYVSQELNMVIMLPDENTELKTVEEEITYEKFLDWTRDDMMDEEEVKVFLPRFKLEENYDMGAVLRRLGMTDAFEQGSADFSGMSSRRDLFLSKVVHKSFVEVNEEGTEAAAATAAVIMLLCARIIPSFRADRPFLFFIREQQTNGILFVGRFSSP</sequence>
<evidence type="ECO:0000256" key="6">
    <source>
        <dbReference type="ARBA" id="ARBA00022990"/>
    </source>
</evidence>
<dbReference type="GO" id="GO:0005615">
    <property type="term" value="C:extracellular space"/>
    <property type="evidence" value="ECO:0007669"/>
    <property type="project" value="InterPro"/>
</dbReference>
<organism evidence="10 11">
    <name type="scientific">Tupaia chinensis</name>
    <name type="common">Chinese tree shrew</name>
    <name type="synonym">Tupaia belangeri chinensis</name>
    <dbReference type="NCBI Taxonomy" id="246437"/>
    <lineage>
        <taxon>Eukaryota</taxon>
        <taxon>Metazoa</taxon>
        <taxon>Chordata</taxon>
        <taxon>Craniata</taxon>
        <taxon>Vertebrata</taxon>
        <taxon>Euteleostomi</taxon>
        <taxon>Mammalia</taxon>
        <taxon>Eutheria</taxon>
        <taxon>Euarchontoglires</taxon>
        <taxon>Scandentia</taxon>
        <taxon>Tupaiidae</taxon>
        <taxon>Tupaia</taxon>
    </lineage>
</organism>
<protein>
    <recommendedName>
        <fullName evidence="8">Serpin B6</fullName>
    </recommendedName>
</protein>
<evidence type="ECO:0000256" key="5">
    <source>
        <dbReference type="ARBA" id="ARBA00022900"/>
    </source>
</evidence>
<evidence type="ECO:0000313" key="10">
    <source>
        <dbReference type="EMBL" id="ELV13983.1"/>
    </source>
</evidence>
<comment type="similarity">
    <text evidence="2">Belongs to the serpin family. Ov-serpin subfamily.</text>
</comment>
<keyword evidence="3" id="KW-0963">Cytoplasm</keyword>
<dbReference type="Pfam" id="PF00079">
    <property type="entry name" value="Serpin"/>
    <property type="match status" value="2"/>
</dbReference>
<dbReference type="InterPro" id="IPR042178">
    <property type="entry name" value="Serpin_sf_1"/>
</dbReference>
<evidence type="ECO:0000256" key="3">
    <source>
        <dbReference type="ARBA" id="ARBA00022490"/>
    </source>
</evidence>
<dbReference type="InterPro" id="IPR042185">
    <property type="entry name" value="Serpin_sf_2"/>
</dbReference>
<reference evidence="11" key="1">
    <citation type="submission" date="2012-07" db="EMBL/GenBank/DDBJ databases">
        <title>Genome of the Chinese tree shrew, a rising model animal genetically related to primates.</title>
        <authorList>
            <person name="Zhang G."/>
            <person name="Fan Y."/>
            <person name="Yao Y."/>
            <person name="Huang Z."/>
        </authorList>
    </citation>
    <scope>NUCLEOTIDE SEQUENCE [LARGE SCALE GENOMIC DNA]</scope>
</reference>
<keyword evidence="5" id="KW-0722">Serine protease inhibitor</keyword>
<evidence type="ECO:0000256" key="7">
    <source>
        <dbReference type="ARBA" id="ARBA00038828"/>
    </source>
</evidence>
<dbReference type="Proteomes" id="UP000011518">
    <property type="component" value="Unassembled WGS sequence"/>
</dbReference>
<dbReference type="FunFam" id="2.10.310.10:FF:000001">
    <property type="entry name" value="Serpin family A member 1"/>
    <property type="match status" value="1"/>
</dbReference>
<accession>L8YC52</accession>
<dbReference type="Gene3D" id="2.30.39.10">
    <property type="entry name" value="Alpha-1-antitrypsin, domain 1"/>
    <property type="match status" value="1"/>
</dbReference>
<dbReference type="InterPro" id="IPR023796">
    <property type="entry name" value="Serpin_dom"/>
</dbReference>
<dbReference type="SUPFAM" id="SSF56574">
    <property type="entry name" value="Serpins"/>
    <property type="match status" value="1"/>
</dbReference>
<dbReference type="GO" id="GO:0005737">
    <property type="term" value="C:cytoplasm"/>
    <property type="evidence" value="ECO:0007669"/>
    <property type="project" value="UniProtKB-SubCell"/>
</dbReference>
<gene>
    <name evidence="10" type="ORF">TREES_T100015289</name>
</gene>
<dbReference type="PANTHER" id="PTHR11461:SF204">
    <property type="entry name" value="SERPIN B6"/>
    <property type="match status" value="1"/>
</dbReference>
<evidence type="ECO:0000256" key="4">
    <source>
        <dbReference type="ARBA" id="ARBA00022690"/>
    </source>
</evidence>
<comment type="subunit">
    <text evidence="7">Forms a complex with the monomeric form of beta-tryptase.</text>
</comment>
<dbReference type="InterPro" id="IPR036186">
    <property type="entry name" value="Serpin_sf"/>
</dbReference>
<evidence type="ECO:0000256" key="1">
    <source>
        <dbReference type="ARBA" id="ARBA00004496"/>
    </source>
</evidence>
<dbReference type="InParanoid" id="L8YC52"/>
<dbReference type="SMART" id="SM00093">
    <property type="entry name" value="SERPIN"/>
    <property type="match status" value="1"/>
</dbReference>
<proteinExistence type="inferred from homology"/>
<dbReference type="FunFam" id="2.30.39.10:FF:000001">
    <property type="entry name" value="Serpin family B member 2"/>
    <property type="match status" value="1"/>
</dbReference>
<evidence type="ECO:0000256" key="8">
    <source>
        <dbReference type="ARBA" id="ARBA00039202"/>
    </source>
</evidence>
<dbReference type="EMBL" id="KB359652">
    <property type="protein sequence ID" value="ELV13983.1"/>
    <property type="molecule type" value="Genomic_DNA"/>
</dbReference>
<evidence type="ECO:0000259" key="9">
    <source>
        <dbReference type="SMART" id="SM00093"/>
    </source>
</evidence>
<keyword evidence="4" id="KW-0646">Protease inhibitor</keyword>
<reference evidence="11" key="2">
    <citation type="journal article" date="2013" name="Nat. Commun.">
        <title>Genome of the Chinese tree shrew.</title>
        <authorList>
            <person name="Fan Y."/>
            <person name="Huang Z.Y."/>
            <person name="Cao C.C."/>
            <person name="Chen C.S."/>
            <person name="Chen Y.X."/>
            <person name="Fan D.D."/>
            <person name="He J."/>
            <person name="Hou H.L."/>
            <person name="Hu L."/>
            <person name="Hu X.T."/>
            <person name="Jiang X.T."/>
            <person name="Lai R."/>
            <person name="Lang Y.S."/>
            <person name="Liang B."/>
            <person name="Liao S.G."/>
            <person name="Mu D."/>
            <person name="Ma Y.Y."/>
            <person name="Niu Y.Y."/>
            <person name="Sun X.Q."/>
            <person name="Xia J.Q."/>
            <person name="Xiao J."/>
            <person name="Xiong Z.Q."/>
            <person name="Xu L."/>
            <person name="Yang L."/>
            <person name="Zhang Y."/>
            <person name="Zhao W."/>
            <person name="Zhao X.D."/>
            <person name="Zheng Y.T."/>
            <person name="Zhou J.M."/>
            <person name="Zhu Y.B."/>
            <person name="Zhang G.J."/>
            <person name="Wang J."/>
            <person name="Yao Y.G."/>
        </authorList>
    </citation>
    <scope>NUCLEOTIDE SEQUENCE [LARGE SCALE GENOMIC DNA]</scope>
</reference>
<name>L8YC52_TUPCH</name>
<dbReference type="GO" id="GO:0004867">
    <property type="term" value="F:serine-type endopeptidase inhibitor activity"/>
    <property type="evidence" value="ECO:0007669"/>
    <property type="project" value="UniProtKB-KW"/>
</dbReference>